<keyword evidence="3" id="KW-1185">Reference proteome</keyword>
<evidence type="ECO:0000259" key="1">
    <source>
        <dbReference type="Pfam" id="PF07727"/>
    </source>
</evidence>
<reference evidence="2" key="5">
    <citation type="journal article" date="2021" name="G3 (Bethesda)">
        <title>Aegilops tauschii genome assembly Aet v5.0 features greater sequence contiguity and improved annotation.</title>
        <authorList>
            <person name="Wang L."/>
            <person name="Zhu T."/>
            <person name="Rodriguez J.C."/>
            <person name="Deal K.R."/>
            <person name="Dubcovsky J."/>
            <person name="McGuire P.E."/>
            <person name="Lux T."/>
            <person name="Spannagl M."/>
            <person name="Mayer K.F.X."/>
            <person name="Baldrich P."/>
            <person name="Meyers B.C."/>
            <person name="Huo N."/>
            <person name="Gu Y.Q."/>
            <person name="Zhou H."/>
            <person name="Devos K.M."/>
            <person name="Bennetzen J.L."/>
            <person name="Unver T."/>
            <person name="Budak H."/>
            <person name="Gulick P.J."/>
            <person name="Galiba G."/>
            <person name="Kalapos B."/>
            <person name="Nelson D.R."/>
            <person name="Li P."/>
            <person name="You F.M."/>
            <person name="Luo M.C."/>
            <person name="Dvorak J."/>
        </authorList>
    </citation>
    <scope>NUCLEOTIDE SEQUENCE [LARGE SCALE GENOMIC DNA]</scope>
    <source>
        <strain evidence="2">cv. AL8/78</strain>
    </source>
</reference>
<dbReference type="Gramene" id="AET4Gv20531300.1">
    <property type="protein sequence ID" value="AET4Gv20531300.1"/>
    <property type="gene ID" value="AET4Gv20531300"/>
</dbReference>
<dbReference type="Proteomes" id="UP000015105">
    <property type="component" value="Chromosome 4D"/>
</dbReference>
<dbReference type="STRING" id="200361.A0A453IDZ6"/>
<reference evidence="2" key="4">
    <citation type="submission" date="2019-03" db="UniProtKB">
        <authorList>
            <consortium name="EnsemblPlants"/>
        </authorList>
    </citation>
    <scope>IDENTIFICATION</scope>
</reference>
<dbReference type="AlphaFoldDB" id="A0A453IDZ6"/>
<dbReference type="CDD" id="cd09272">
    <property type="entry name" value="RNase_HI_RT_Ty1"/>
    <property type="match status" value="1"/>
</dbReference>
<evidence type="ECO:0000313" key="3">
    <source>
        <dbReference type="Proteomes" id="UP000015105"/>
    </source>
</evidence>
<dbReference type="PANTHER" id="PTHR11439">
    <property type="entry name" value="GAG-POL-RELATED RETROTRANSPOSON"/>
    <property type="match status" value="1"/>
</dbReference>
<reference evidence="3" key="2">
    <citation type="journal article" date="2017" name="Nat. Plants">
        <title>The Aegilops tauschii genome reveals multiple impacts of transposons.</title>
        <authorList>
            <person name="Zhao G."/>
            <person name="Zou C."/>
            <person name="Li K."/>
            <person name="Wang K."/>
            <person name="Li T."/>
            <person name="Gao L."/>
            <person name="Zhang X."/>
            <person name="Wang H."/>
            <person name="Yang Z."/>
            <person name="Liu X."/>
            <person name="Jiang W."/>
            <person name="Mao L."/>
            <person name="Kong X."/>
            <person name="Jiao Y."/>
            <person name="Jia J."/>
        </authorList>
    </citation>
    <scope>NUCLEOTIDE SEQUENCE [LARGE SCALE GENOMIC DNA]</scope>
    <source>
        <strain evidence="3">cv. AL8/78</strain>
    </source>
</reference>
<accession>A0A453IDZ6</accession>
<dbReference type="InterPro" id="IPR043502">
    <property type="entry name" value="DNA/RNA_pol_sf"/>
</dbReference>
<feature type="domain" description="Reverse transcriptase Ty1/copia-type" evidence="1">
    <location>
        <begin position="60"/>
        <end position="302"/>
    </location>
</feature>
<dbReference type="InterPro" id="IPR013103">
    <property type="entry name" value="RVT_2"/>
</dbReference>
<dbReference type="Pfam" id="PF07727">
    <property type="entry name" value="RVT_2"/>
    <property type="match status" value="1"/>
</dbReference>
<reference evidence="2" key="3">
    <citation type="journal article" date="2017" name="Nature">
        <title>Genome sequence of the progenitor of the wheat D genome Aegilops tauschii.</title>
        <authorList>
            <person name="Luo M.C."/>
            <person name="Gu Y.Q."/>
            <person name="Puiu D."/>
            <person name="Wang H."/>
            <person name="Twardziok S.O."/>
            <person name="Deal K.R."/>
            <person name="Huo N."/>
            <person name="Zhu T."/>
            <person name="Wang L."/>
            <person name="Wang Y."/>
            <person name="McGuire P.E."/>
            <person name="Liu S."/>
            <person name="Long H."/>
            <person name="Ramasamy R.K."/>
            <person name="Rodriguez J.C."/>
            <person name="Van S.L."/>
            <person name="Yuan L."/>
            <person name="Wang Z."/>
            <person name="Xia Z."/>
            <person name="Xiao L."/>
            <person name="Anderson O.D."/>
            <person name="Ouyang S."/>
            <person name="Liang Y."/>
            <person name="Zimin A.V."/>
            <person name="Pertea G."/>
            <person name="Qi P."/>
            <person name="Bennetzen J.L."/>
            <person name="Dai X."/>
            <person name="Dawson M.W."/>
            <person name="Muller H.G."/>
            <person name="Kugler K."/>
            <person name="Rivarola-Duarte L."/>
            <person name="Spannagl M."/>
            <person name="Mayer K.F.X."/>
            <person name="Lu F.H."/>
            <person name="Bevan M.W."/>
            <person name="Leroy P."/>
            <person name="Li P."/>
            <person name="You F.M."/>
            <person name="Sun Q."/>
            <person name="Liu Z."/>
            <person name="Lyons E."/>
            <person name="Wicker T."/>
            <person name="Salzberg S.L."/>
            <person name="Devos K.M."/>
            <person name="Dvorak J."/>
        </authorList>
    </citation>
    <scope>NUCLEOTIDE SEQUENCE [LARGE SCALE GENOMIC DNA]</scope>
    <source>
        <strain evidence="2">cv. AL8/78</strain>
    </source>
</reference>
<sequence length="547" mass="61138">PMTRSQAGTLRPSTRYPSDEYLLAASVSEPSPLPSSARAALRDPHWLAAMQEEFDALQRNRTWQLVPRPPRANIITGKWVFRHKTRPDGTLERYKARWVVRGFRQRAGVDFTDTFAPVVKPGTIRTVLQLAVSRTWHVHQLDVSNAFLHGHLAEQVFCEQPTGFVDATHPDHVCLLSRSLYGLKQAPRAWYQRIATFLQTLGFTSTRSDASLFVYHHGVDTAYLLLYVDDIILTASTVALLQRLTAHLCDEFALKDLGPLHYFLGIEVVRRPDGFFLHQQRYAHELLDRAGMLNCKPAPTPVDTKAKVSALEGSPASDAAFYRSIVGALQYLTLTRPDLQYAVQQACLHMHALCDSRWTLVKRILRYIRGTQSLGLTLTASASTDLVAYSDADWAGCPDTRRSTSGYCVYLGPSLISWSSKRQPTVSRSSAEAEYRAVANAVAECSWLRQPLQELLCDVHKATLVYCDNVSIVYLSANPVHHRRTKHIELDIHFVCEQVALGRIRVLHVSTAQQFADVMTKGLLTSVFEEFRSSLCVSGDASTAGGC</sequence>
<proteinExistence type="predicted"/>
<name>A0A453IDZ6_AEGTS</name>
<reference evidence="3" key="1">
    <citation type="journal article" date="2014" name="Science">
        <title>Ancient hybridizations among the ancestral genomes of bread wheat.</title>
        <authorList>
            <consortium name="International Wheat Genome Sequencing Consortium,"/>
            <person name="Marcussen T."/>
            <person name="Sandve S.R."/>
            <person name="Heier L."/>
            <person name="Spannagl M."/>
            <person name="Pfeifer M."/>
            <person name="Jakobsen K.S."/>
            <person name="Wulff B.B."/>
            <person name="Steuernagel B."/>
            <person name="Mayer K.F."/>
            <person name="Olsen O.A."/>
        </authorList>
    </citation>
    <scope>NUCLEOTIDE SEQUENCE [LARGE SCALE GENOMIC DNA]</scope>
    <source>
        <strain evidence="3">cv. AL8/78</strain>
    </source>
</reference>
<protein>
    <recommendedName>
        <fullName evidence="1">Reverse transcriptase Ty1/copia-type domain-containing protein</fullName>
    </recommendedName>
</protein>
<evidence type="ECO:0000313" key="2">
    <source>
        <dbReference type="EnsemblPlants" id="AET4Gv20531300.1"/>
    </source>
</evidence>
<dbReference type="EnsemblPlants" id="AET4Gv20531300.1">
    <property type="protein sequence ID" value="AET4Gv20531300.1"/>
    <property type="gene ID" value="AET4Gv20531300"/>
</dbReference>
<organism evidence="2 3">
    <name type="scientific">Aegilops tauschii subsp. strangulata</name>
    <name type="common">Goatgrass</name>
    <dbReference type="NCBI Taxonomy" id="200361"/>
    <lineage>
        <taxon>Eukaryota</taxon>
        <taxon>Viridiplantae</taxon>
        <taxon>Streptophyta</taxon>
        <taxon>Embryophyta</taxon>
        <taxon>Tracheophyta</taxon>
        <taxon>Spermatophyta</taxon>
        <taxon>Magnoliopsida</taxon>
        <taxon>Liliopsida</taxon>
        <taxon>Poales</taxon>
        <taxon>Poaceae</taxon>
        <taxon>BOP clade</taxon>
        <taxon>Pooideae</taxon>
        <taxon>Triticodae</taxon>
        <taxon>Triticeae</taxon>
        <taxon>Triticinae</taxon>
        <taxon>Aegilops</taxon>
    </lineage>
</organism>
<dbReference type="PANTHER" id="PTHR11439:SF524">
    <property type="entry name" value="RNA-DIRECTED DNA POLYMERASE, PROTEIN KINASE RLK-PELLE-DLSV FAMILY"/>
    <property type="match status" value="1"/>
</dbReference>
<dbReference type="SUPFAM" id="SSF56672">
    <property type="entry name" value="DNA/RNA polymerases"/>
    <property type="match status" value="1"/>
</dbReference>